<evidence type="ECO:0000259" key="1">
    <source>
        <dbReference type="Pfam" id="PF09458"/>
    </source>
</evidence>
<gene>
    <name evidence="2" type="ORF">V565_198410</name>
</gene>
<dbReference type="GO" id="GO:0030247">
    <property type="term" value="F:polysaccharide binding"/>
    <property type="evidence" value="ECO:0007669"/>
    <property type="project" value="TreeGrafter"/>
</dbReference>
<evidence type="ECO:0000313" key="2">
    <source>
        <dbReference type="EMBL" id="KEP46448.1"/>
    </source>
</evidence>
<comment type="caution">
    <text evidence="2">The sequence shown here is derived from an EMBL/GenBank/DDBJ whole genome shotgun (WGS) entry which is preliminary data.</text>
</comment>
<dbReference type="GO" id="GO:0070492">
    <property type="term" value="F:oligosaccharide binding"/>
    <property type="evidence" value="ECO:0007669"/>
    <property type="project" value="TreeGrafter"/>
</dbReference>
<dbReference type="SUPFAM" id="SSF141086">
    <property type="entry name" value="Agglutinin HPA-like"/>
    <property type="match status" value="3"/>
</dbReference>
<dbReference type="InterPro" id="IPR037221">
    <property type="entry name" value="H-type_lectin_dom_sf"/>
</dbReference>
<organism evidence="2 3">
    <name type="scientific">Rhizoctonia solani 123E</name>
    <dbReference type="NCBI Taxonomy" id="1423351"/>
    <lineage>
        <taxon>Eukaryota</taxon>
        <taxon>Fungi</taxon>
        <taxon>Dikarya</taxon>
        <taxon>Basidiomycota</taxon>
        <taxon>Agaricomycotina</taxon>
        <taxon>Agaricomycetes</taxon>
        <taxon>Cantharellales</taxon>
        <taxon>Ceratobasidiaceae</taxon>
        <taxon>Rhizoctonia</taxon>
    </lineage>
</organism>
<dbReference type="OrthoDB" id="5419324at2759"/>
<dbReference type="GO" id="GO:0046871">
    <property type="term" value="F:N-acetylgalactosamine binding"/>
    <property type="evidence" value="ECO:0007669"/>
    <property type="project" value="TreeGrafter"/>
</dbReference>
<dbReference type="Proteomes" id="UP000027456">
    <property type="component" value="Unassembled WGS sequence"/>
</dbReference>
<dbReference type="GO" id="GO:0098636">
    <property type="term" value="C:protein complex involved in cell adhesion"/>
    <property type="evidence" value="ECO:0007669"/>
    <property type="project" value="TreeGrafter"/>
</dbReference>
<keyword evidence="2" id="KW-0430">Lectin</keyword>
<dbReference type="EMBL" id="AZST01001099">
    <property type="protein sequence ID" value="KEP46448.1"/>
    <property type="molecule type" value="Genomic_DNA"/>
</dbReference>
<evidence type="ECO:0000313" key="3">
    <source>
        <dbReference type="Proteomes" id="UP000027456"/>
    </source>
</evidence>
<keyword evidence="3" id="KW-1185">Reference proteome</keyword>
<dbReference type="GO" id="GO:0009986">
    <property type="term" value="C:cell surface"/>
    <property type="evidence" value="ECO:0007669"/>
    <property type="project" value="TreeGrafter"/>
</dbReference>
<accession>A0A074RP31</accession>
<dbReference type="AlphaFoldDB" id="A0A074RP31"/>
<dbReference type="GO" id="GO:0098609">
    <property type="term" value="P:cell-cell adhesion"/>
    <property type="evidence" value="ECO:0007669"/>
    <property type="project" value="TreeGrafter"/>
</dbReference>
<dbReference type="PANTHER" id="PTHR46938">
    <property type="entry name" value="DISCOIDIN-1 SUBUNIT A-RELATED-RELATED"/>
    <property type="match status" value="1"/>
</dbReference>
<dbReference type="Pfam" id="PF09458">
    <property type="entry name" value="H_lectin"/>
    <property type="match status" value="2"/>
</dbReference>
<proteinExistence type="predicted"/>
<feature type="domain" description="H-type lectin" evidence="1">
    <location>
        <begin position="208"/>
        <end position="274"/>
    </location>
</feature>
<dbReference type="PANTHER" id="PTHR46938:SF1">
    <property type="entry name" value="DISCOIDIN-1 SUBUNIT A-RELATED"/>
    <property type="match status" value="1"/>
</dbReference>
<dbReference type="InterPro" id="IPR019019">
    <property type="entry name" value="H-type_lectin_domain"/>
</dbReference>
<reference evidence="2 3" key="1">
    <citation type="submission" date="2013-12" db="EMBL/GenBank/DDBJ databases">
        <authorList>
            <person name="Cubeta M."/>
            <person name="Pakala S."/>
            <person name="Fedorova N."/>
            <person name="Thomas E."/>
            <person name="Dean R."/>
            <person name="Jabaji S."/>
            <person name="Neate S."/>
            <person name="Toda T."/>
            <person name="Tavantzis S."/>
            <person name="Vilgalys R."/>
            <person name="Bharathan N."/>
            <person name="Pakala S."/>
            <person name="Losada L.S."/>
            <person name="Zafar N."/>
            <person name="Nierman W."/>
        </authorList>
    </citation>
    <scope>NUCLEOTIDE SEQUENCE [LARGE SCALE GENOMIC DNA]</scope>
    <source>
        <strain evidence="2 3">123E</strain>
    </source>
</reference>
<sequence length="277" mass="31781">MANHSALFNTNDVRDWTKPQLEHSKEFGTAYPATHFPIGINAVDYDKSKNIRVKSYFDSVKYQDKDDTFAGKCHLDAWGDSIMYSTGCTWLAHYKDRAFQSGVASVQPSGEYTTVDVRFASEYASAPKVVCWLRAFDVDKDGDWRIDASATDITTKGCKVKFRVWGTTKAYWIESSWIAFPGDRSDIESGSFDTQEQRDWQKPQHEHQKKVTFSKPFTRPPRVYYAISRIDETNKGNLRAKSYVDDVSAKGMTIHLDSWNDTVMYTTVGQWIAYQYL</sequence>
<dbReference type="InterPro" id="IPR052487">
    <property type="entry name" value="Galactose-binding_lectin"/>
</dbReference>
<feature type="domain" description="H-type lectin" evidence="1">
    <location>
        <begin position="115"/>
        <end position="180"/>
    </location>
</feature>
<dbReference type="Gene3D" id="2.60.40.2080">
    <property type="match status" value="3"/>
</dbReference>
<dbReference type="HOGENOM" id="CLU_058882_0_0_1"/>
<protein>
    <submittedName>
        <fullName evidence="2">H-type lectin domain protein</fullName>
    </submittedName>
</protein>
<name>A0A074RP31_9AGAM</name>